<dbReference type="EMBL" id="PCQE01000004">
    <property type="protein sequence ID" value="PRC09044.1"/>
    <property type="molecule type" value="Genomic_DNA"/>
</dbReference>
<dbReference type="SUPFAM" id="SSF54060">
    <property type="entry name" value="His-Me finger endonucleases"/>
    <property type="match status" value="1"/>
</dbReference>
<dbReference type="Gene3D" id="3.90.75.20">
    <property type="match status" value="1"/>
</dbReference>
<protein>
    <recommendedName>
        <fullName evidence="5">HNH endonuclease</fullName>
    </recommendedName>
</protein>
<dbReference type="InterPro" id="IPR044925">
    <property type="entry name" value="His-Me_finger_sf"/>
</dbReference>
<gene>
    <name evidence="3" type="ORF">CQ006_04875</name>
</gene>
<dbReference type="RefSeq" id="WP_105225702.1">
    <property type="nucleotide sequence ID" value="NZ_PCQE01000004.1"/>
</dbReference>
<feature type="domain" description="NUMOD4" evidence="1">
    <location>
        <begin position="4"/>
        <end position="55"/>
    </location>
</feature>
<dbReference type="Pfam" id="PF07463">
    <property type="entry name" value="NUMOD4"/>
    <property type="match status" value="1"/>
</dbReference>
<name>A0A2S9E2I8_PSECE</name>
<sequence>MPEEIWKVVPGHERYEVSDAGNVRSAGRYDHLGKWREPRLMTKRRDKDGYLSVILAGKDMRVHRAVALTFLGPSLLPHVNHRNGIKSDNSLANLEWCSISDNVRHAIDTGLIVYGKDLNARRSKGWIQAEKSGFGLMLRGRQDLIAAGMNPSTVTSCLKGRRNTHRGFTITRVSPQNL</sequence>
<dbReference type="InterPro" id="IPR003615">
    <property type="entry name" value="HNH_nuc"/>
</dbReference>
<evidence type="ECO:0000313" key="3">
    <source>
        <dbReference type="EMBL" id="PRC09044.1"/>
    </source>
</evidence>
<dbReference type="GO" id="GO:0016788">
    <property type="term" value="F:hydrolase activity, acting on ester bonds"/>
    <property type="evidence" value="ECO:0007669"/>
    <property type="project" value="InterPro"/>
</dbReference>
<dbReference type="AlphaFoldDB" id="A0A2S9E2I8"/>
<evidence type="ECO:0000259" key="2">
    <source>
        <dbReference type="Pfam" id="PF13392"/>
    </source>
</evidence>
<organism evidence="3 4">
    <name type="scientific">Pseudomonas cedrina</name>
    <dbReference type="NCBI Taxonomy" id="651740"/>
    <lineage>
        <taxon>Bacteria</taxon>
        <taxon>Pseudomonadati</taxon>
        <taxon>Pseudomonadota</taxon>
        <taxon>Gammaproteobacteria</taxon>
        <taxon>Pseudomonadales</taxon>
        <taxon>Pseudomonadaceae</taxon>
        <taxon>Pseudomonas</taxon>
    </lineage>
</organism>
<proteinExistence type="predicted"/>
<dbReference type="Pfam" id="PF13392">
    <property type="entry name" value="HNH_3"/>
    <property type="match status" value="1"/>
</dbReference>
<feature type="domain" description="HNH nuclease" evidence="2">
    <location>
        <begin position="62"/>
        <end position="104"/>
    </location>
</feature>
<evidence type="ECO:0000259" key="1">
    <source>
        <dbReference type="Pfam" id="PF07463"/>
    </source>
</evidence>
<dbReference type="InterPro" id="IPR010902">
    <property type="entry name" value="NUMOD4"/>
</dbReference>
<evidence type="ECO:0000313" key="4">
    <source>
        <dbReference type="Proteomes" id="UP000239458"/>
    </source>
</evidence>
<evidence type="ECO:0008006" key="5">
    <source>
        <dbReference type="Google" id="ProtNLM"/>
    </source>
</evidence>
<comment type="caution">
    <text evidence="3">The sequence shown here is derived from an EMBL/GenBank/DDBJ whole genome shotgun (WGS) entry which is preliminary data.</text>
</comment>
<accession>A0A2S9E2I8</accession>
<dbReference type="Proteomes" id="UP000239458">
    <property type="component" value="Unassembled WGS sequence"/>
</dbReference>
<reference evidence="3 4" key="1">
    <citation type="submission" date="2017-09" db="EMBL/GenBank/DDBJ databases">
        <title>Genomic, metabolic, and phenotypic characteristics of bacterial isolates from the natural microbiome of the model nematode Caenorhabditis elegans.</title>
        <authorList>
            <person name="Zimmermann J."/>
            <person name="Obeng N."/>
            <person name="Yang W."/>
            <person name="Obeng O."/>
            <person name="Kissoyan K."/>
            <person name="Pees B."/>
            <person name="Dirksen P."/>
            <person name="Hoppner M."/>
            <person name="Franke A."/>
            <person name="Rosenstiel P."/>
            <person name="Leippe M."/>
            <person name="Dierking K."/>
            <person name="Kaleta C."/>
            <person name="Schulenburg H."/>
        </authorList>
    </citation>
    <scope>NUCLEOTIDE SEQUENCE [LARGE SCALE GENOMIC DNA]</scope>
    <source>
        <strain evidence="3 4">MYb184</strain>
    </source>
</reference>